<keyword evidence="3" id="KW-1185">Reference proteome</keyword>
<reference evidence="2 3" key="1">
    <citation type="submission" date="2019-04" db="EMBL/GenBank/DDBJ databases">
        <title>Bacillus caeni sp. nov., a bacterium isolated from mangrove sediment.</title>
        <authorList>
            <person name="Huang H."/>
            <person name="Mo K."/>
            <person name="Hu Y."/>
        </authorList>
    </citation>
    <scope>NUCLEOTIDE SEQUENCE [LARGE SCALE GENOMIC DNA]</scope>
    <source>
        <strain evidence="2 3">HB172195</strain>
    </source>
</reference>
<dbReference type="Proteomes" id="UP000308230">
    <property type="component" value="Unassembled WGS sequence"/>
</dbReference>
<feature type="transmembrane region" description="Helical" evidence="1">
    <location>
        <begin position="36"/>
        <end position="53"/>
    </location>
</feature>
<keyword evidence="1" id="KW-0812">Transmembrane</keyword>
<dbReference type="OrthoDB" id="2969583at2"/>
<proteinExistence type="predicted"/>
<feature type="transmembrane region" description="Helical" evidence="1">
    <location>
        <begin position="6"/>
        <end position="24"/>
    </location>
</feature>
<keyword evidence="1" id="KW-1133">Transmembrane helix</keyword>
<organism evidence="2 3">
    <name type="scientific">Exobacillus caeni</name>
    <dbReference type="NCBI Taxonomy" id="2574798"/>
    <lineage>
        <taxon>Bacteria</taxon>
        <taxon>Bacillati</taxon>
        <taxon>Bacillota</taxon>
        <taxon>Bacilli</taxon>
        <taxon>Bacillales</taxon>
        <taxon>Guptibacillaceae</taxon>
        <taxon>Exobacillus</taxon>
    </lineage>
</organism>
<feature type="transmembrane region" description="Helical" evidence="1">
    <location>
        <begin position="59"/>
        <end position="80"/>
    </location>
</feature>
<evidence type="ECO:0000256" key="1">
    <source>
        <dbReference type="SAM" id="Phobius"/>
    </source>
</evidence>
<accession>A0A5R9F8A5</accession>
<evidence type="ECO:0008006" key="4">
    <source>
        <dbReference type="Google" id="ProtNLM"/>
    </source>
</evidence>
<sequence length="98" mass="10990">MEFPTIHTNIWDAVLAIPVVMILTELIKLFTTVPRFYLPTVAVIFGLAISIFYSHPGNLVAGIFMGFFYGYAAIGSYSSLKVTIETLRAKKEHKKSFD</sequence>
<evidence type="ECO:0000313" key="2">
    <source>
        <dbReference type="EMBL" id="TLS36744.1"/>
    </source>
</evidence>
<comment type="caution">
    <text evidence="2">The sequence shown here is derived from an EMBL/GenBank/DDBJ whole genome shotgun (WGS) entry which is preliminary data.</text>
</comment>
<dbReference type="EMBL" id="SWLG01000008">
    <property type="protein sequence ID" value="TLS36744.1"/>
    <property type="molecule type" value="Genomic_DNA"/>
</dbReference>
<keyword evidence="1" id="KW-0472">Membrane</keyword>
<dbReference type="AlphaFoldDB" id="A0A5R9F8A5"/>
<name>A0A5R9F8A5_9BACL</name>
<protein>
    <recommendedName>
        <fullName evidence="4">Holin</fullName>
    </recommendedName>
</protein>
<evidence type="ECO:0000313" key="3">
    <source>
        <dbReference type="Proteomes" id="UP000308230"/>
    </source>
</evidence>
<dbReference type="RefSeq" id="WP_138126874.1">
    <property type="nucleotide sequence ID" value="NZ_SWLG01000008.1"/>
</dbReference>
<gene>
    <name evidence="2" type="ORF">FCL54_12325</name>
</gene>